<dbReference type="SUPFAM" id="SSF52540">
    <property type="entry name" value="P-loop containing nucleoside triphosphate hydrolases"/>
    <property type="match status" value="1"/>
</dbReference>
<evidence type="ECO:0000313" key="4">
    <source>
        <dbReference type="Proteomes" id="UP000016203"/>
    </source>
</evidence>
<reference evidence="3 4" key="1">
    <citation type="submission" date="2013-03" db="EMBL/GenBank/DDBJ databases">
        <title>The Genome Sequence of Acinetobacter sp. CIP 110321.</title>
        <authorList>
            <consortium name="The Broad Institute Genome Sequencing Platform"/>
            <consortium name="The Broad Institute Genome Sequencing Center for Infectious Disease"/>
            <person name="Cerqueira G."/>
            <person name="Feldgarden M."/>
            <person name="Courvalin P."/>
            <person name="Perichon B."/>
            <person name="Grillot-Courvalin C."/>
            <person name="Clermont D."/>
            <person name="Rocha E."/>
            <person name="Yoon E.-J."/>
            <person name="Nemec A."/>
            <person name="Walker B."/>
            <person name="Young S.K."/>
            <person name="Zeng Q."/>
            <person name="Gargeya S."/>
            <person name="Fitzgerald M."/>
            <person name="Haas B."/>
            <person name="Abouelleil A."/>
            <person name="Alvarado L."/>
            <person name="Arachchi H.M."/>
            <person name="Berlin A.M."/>
            <person name="Chapman S.B."/>
            <person name="Dewar J."/>
            <person name="Goldberg J."/>
            <person name="Griggs A."/>
            <person name="Gujja S."/>
            <person name="Hansen M."/>
            <person name="Howarth C."/>
            <person name="Imamovic A."/>
            <person name="Larimer J."/>
            <person name="McCowan C."/>
            <person name="Murphy C."/>
            <person name="Neiman D."/>
            <person name="Pearson M."/>
            <person name="Priest M."/>
            <person name="Roberts A."/>
            <person name="Saif S."/>
            <person name="Shea T."/>
            <person name="Sisk P."/>
            <person name="Sykes S."/>
            <person name="Wortman J."/>
            <person name="Nusbaum C."/>
            <person name="Birren B."/>
        </authorList>
    </citation>
    <scope>NUCLEOTIDE SEQUENCE [LARGE SCALE GENOMIC DNA]</scope>
    <source>
        <strain evidence="3 4">CIP 110321</strain>
    </source>
</reference>
<dbReference type="InterPro" id="IPR027417">
    <property type="entry name" value="P-loop_NTPase"/>
</dbReference>
<dbReference type="PATRIC" id="fig|1217699.3.peg.1310"/>
<feature type="coiled-coil region" evidence="1">
    <location>
        <begin position="610"/>
        <end position="672"/>
    </location>
</feature>
<dbReference type="OrthoDB" id="7230468at2"/>
<dbReference type="EMBL" id="AQFL01000009">
    <property type="protein sequence ID" value="EOR08826.1"/>
    <property type="molecule type" value="Genomic_DNA"/>
</dbReference>
<gene>
    <name evidence="3" type="ORF">F896_01356</name>
</gene>
<dbReference type="PANTHER" id="PTHR26392">
    <property type="entry name" value="MITOGEN-ACTIVATED PROTEIN KINASE KINASE KINASE 7-RELATED"/>
    <property type="match status" value="1"/>
</dbReference>
<dbReference type="HOGENOM" id="CLU_357467_0_0_6"/>
<proteinExistence type="predicted"/>
<dbReference type="AlphaFoldDB" id="R9B8Y0"/>
<keyword evidence="1" id="KW-0175">Coiled coil</keyword>
<evidence type="ECO:0000259" key="2">
    <source>
        <dbReference type="Pfam" id="PF00350"/>
    </source>
</evidence>
<name>R9B8Y0_9GAMM</name>
<dbReference type="Pfam" id="PF00350">
    <property type="entry name" value="Dynamin_N"/>
    <property type="match status" value="1"/>
</dbReference>
<dbReference type="Proteomes" id="UP000016203">
    <property type="component" value="Unassembled WGS sequence"/>
</dbReference>
<dbReference type="InterPro" id="IPR045063">
    <property type="entry name" value="Dynamin_N"/>
</dbReference>
<feature type="coiled-coil region" evidence="1">
    <location>
        <begin position="355"/>
        <end position="382"/>
    </location>
</feature>
<dbReference type="PANTHER" id="PTHR26392:SF92">
    <property type="entry name" value="PROTEIN KINASE DOMAIN-CONTAINING PROTEIN"/>
    <property type="match status" value="1"/>
</dbReference>
<evidence type="ECO:0000256" key="1">
    <source>
        <dbReference type="SAM" id="Coils"/>
    </source>
</evidence>
<dbReference type="RefSeq" id="WP_016163134.1">
    <property type="nucleotide sequence ID" value="NZ_KE007347.1"/>
</dbReference>
<accession>R9B8Y0</accession>
<comment type="caution">
    <text evidence="3">The sequence shown here is derived from an EMBL/GenBank/DDBJ whole genome shotgun (WGS) entry which is preliminary data.</text>
</comment>
<sequence length="777" mass="90007">MNYLNEGLQIRKEKIQDAVNYLDQTEVLFQQFGQQELTHITQKFDDIQKSLESGEEVKLVVIGEFSRGKSTLVNALLNILLLRSAQEATTAINTFVRRLPEGVEHRFIRIHFQDGNIQDIEWLENDTDTLEKWSTELDTTHASARQQLDRIEIFTSHPLLDQGLVLIDTPGLQSVVEYHEGITHRAIDEAHIAIWVQSTQQLGGNATEWQFLSGTIRKNFNKFLTVVNMWDSVLEPQDPFDQQKSLAERESQKYQHVKNNFRKNLFDISEQDLDVMTNNEHLIGVSAAWALSKEQDKRERSNISILSKRISDMLSTGEALDEIYKKPLRTLVSIQTELSEFIQEELQQLNSSQTIAERQRESEKLDLEIKNLQQELKITNDNARTEHHRVATYLIADLKEKLISPLEDLQADIESQVTVRYVEGQIVKGSRNIQLPSQLQQQYEIAVVEVNSTMKRQSKDIDAQLADLRADYAKELEEHAAHLKQSISGINFSLPSLDLSFDVDFSEINSYFSEQAKLEQEILQKRQEIEKLEHDIVNSQASPMALENAKNSLLRAERARTSLGGRPQAQQITRSRTEPSWGIFGWMGFTKQVNYIDYDESNVLKWETEYKETQRAIANKEAFLEKVQKEEEDKGRKRMSAERIQQKYEQEVAKVERQRKRIEDQMNASRQQLIEDTHQQLLHNTSGVLVRFIRQLQEQVQPHIQQVFDEQLNLLQRQVKEQLEEPLNAKLMQRKQVQDLIVQGQAKIDARRVDLQQGLSKTKSLISMTHDALESSY</sequence>
<dbReference type="Gene3D" id="3.40.50.300">
    <property type="entry name" value="P-loop containing nucleotide triphosphate hydrolases"/>
    <property type="match status" value="1"/>
</dbReference>
<evidence type="ECO:0000313" key="3">
    <source>
        <dbReference type="EMBL" id="EOR08826.1"/>
    </source>
</evidence>
<organism evidence="3 4">
    <name type="scientific">Acinetobacter genomosp. 15BJ</name>
    <dbReference type="NCBI Taxonomy" id="106651"/>
    <lineage>
        <taxon>Bacteria</taxon>
        <taxon>Pseudomonadati</taxon>
        <taxon>Pseudomonadota</taxon>
        <taxon>Gammaproteobacteria</taxon>
        <taxon>Moraxellales</taxon>
        <taxon>Moraxellaceae</taxon>
        <taxon>Acinetobacter</taxon>
    </lineage>
</organism>
<protein>
    <recommendedName>
        <fullName evidence="2">Dynamin N-terminal domain-containing protein</fullName>
    </recommendedName>
</protein>
<feature type="coiled-coil region" evidence="1">
    <location>
        <begin position="508"/>
        <end position="542"/>
    </location>
</feature>
<feature type="domain" description="Dynamin N-terminal" evidence="2">
    <location>
        <begin position="59"/>
        <end position="229"/>
    </location>
</feature>